<accession>A0A6C0EMG2</accession>
<evidence type="ECO:0000313" key="1">
    <source>
        <dbReference type="EMBL" id="QHT30227.1"/>
    </source>
</evidence>
<dbReference type="EMBL" id="MN738893">
    <property type="protein sequence ID" value="QHT30227.1"/>
    <property type="molecule type" value="Genomic_DNA"/>
</dbReference>
<name>A0A6C0EMG2_9ZZZZ</name>
<reference evidence="1" key="1">
    <citation type="journal article" date="2020" name="Nature">
        <title>Giant virus diversity and host interactions through global metagenomics.</title>
        <authorList>
            <person name="Schulz F."/>
            <person name="Roux S."/>
            <person name="Paez-Espino D."/>
            <person name="Jungbluth S."/>
            <person name="Walsh D.A."/>
            <person name="Denef V.J."/>
            <person name="McMahon K.D."/>
            <person name="Konstantinidis K.T."/>
            <person name="Eloe-Fadrosh E.A."/>
            <person name="Kyrpides N.C."/>
            <person name="Woyke T."/>
        </authorList>
    </citation>
    <scope>NUCLEOTIDE SEQUENCE</scope>
    <source>
        <strain evidence="1">GVMAG-M-3300009149-34</strain>
    </source>
</reference>
<sequence length="165" mass="18986">MSFTRFNYDPCRTKKLLEESTGPGRYMLNKPGWGNKPCFFDDPQIRMQEWGTNLRSVPGGGPIDINSDLLGITRPLSKDCTKKEFPFSGVVFSAKKEYPACGQEFTSQSRATHPSFLYRDLEQSNRYPLFLNPQENVCMQFQNNLNTQLLERDNFTPKIPCPMNK</sequence>
<protein>
    <submittedName>
        <fullName evidence="1">Uncharacterized protein</fullName>
    </submittedName>
</protein>
<dbReference type="AlphaFoldDB" id="A0A6C0EMG2"/>
<organism evidence="1">
    <name type="scientific">viral metagenome</name>
    <dbReference type="NCBI Taxonomy" id="1070528"/>
    <lineage>
        <taxon>unclassified sequences</taxon>
        <taxon>metagenomes</taxon>
        <taxon>organismal metagenomes</taxon>
    </lineage>
</organism>
<proteinExistence type="predicted"/>